<gene>
    <name evidence="1" type="ORF">S03H2_56657</name>
</gene>
<reference evidence="1" key="1">
    <citation type="journal article" date="2014" name="Front. Microbiol.">
        <title>High frequency of phylogenetically diverse reductive dehalogenase-homologous genes in deep subseafloor sedimentary metagenomes.</title>
        <authorList>
            <person name="Kawai M."/>
            <person name="Futagami T."/>
            <person name="Toyoda A."/>
            <person name="Takaki Y."/>
            <person name="Nishi S."/>
            <person name="Hori S."/>
            <person name="Arai W."/>
            <person name="Tsubouchi T."/>
            <person name="Morono Y."/>
            <person name="Uchiyama I."/>
            <person name="Ito T."/>
            <person name="Fujiyama A."/>
            <person name="Inagaki F."/>
            <person name="Takami H."/>
        </authorList>
    </citation>
    <scope>NUCLEOTIDE SEQUENCE</scope>
    <source>
        <strain evidence="1">Expedition CK06-06</strain>
    </source>
</reference>
<dbReference type="AlphaFoldDB" id="X1K5J6"/>
<protein>
    <submittedName>
        <fullName evidence="1">Uncharacterized protein</fullName>
    </submittedName>
</protein>
<feature type="non-terminal residue" evidence="1">
    <location>
        <position position="1"/>
    </location>
</feature>
<organism evidence="1">
    <name type="scientific">marine sediment metagenome</name>
    <dbReference type="NCBI Taxonomy" id="412755"/>
    <lineage>
        <taxon>unclassified sequences</taxon>
        <taxon>metagenomes</taxon>
        <taxon>ecological metagenomes</taxon>
    </lineage>
</organism>
<proteinExistence type="predicted"/>
<evidence type="ECO:0000313" key="1">
    <source>
        <dbReference type="EMBL" id="GAH88915.1"/>
    </source>
</evidence>
<name>X1K5J6_9ZZZZ</name>
<sequence length="31" mass="3215">YGEKRSGGKAEGVYAQIPGKFQADEGGPCTL</sequence>
<comment type="caution">
    <text evidence="1">The sequence shown here is derived from an EMBL/GenBank/DDBJ whole genome shotgun (WGS) entry which is preliminary data.</text>
</comment>
<accession>X1K5J6</accession>
<dbReference type="EMBL" id="BARU01036266">
    <property type="protein sequence ID" value="GAH88915.1"/>
    <property type="molecule type" value="Genomic_DNA"/>
</dbReference>